<evidence type="ECO:0000256" key="12">
    <source>
        <dbReference type="ARBA" id="ARBA00023273"/>
    </source>
</evidence>
<proteinExistence type="inferred from homology"/>
<keyword evidence="12" id="KW-0966">Cell projection</keyword>
<comment type="similarity">
    <text evidence="3">Belongs to the WD repeat fritz family.</text>
</comment>
<dbReference type="SUPFAM" id="SSF50978">
    <property type="entry name" value="WD40 repeat-like"/>
    <property type="match status" value="1"/>
</dbReference>
<feature type="compositionally biased region" description="Acidic residues" evidence="13">
    <location>
        <begin position="516"/>
        <end position="525"/>
    </location>
</feature>
<evidence type="ECO:0000256" key="2">
    <source>
        <dbReference type="ARBA" id="ARBA00004430"/>
    </source>
</evidence>
<keyword evidence="8" id="KW-0970">Cilium biogenesis/degradation</keyword>
<keyword evidence="4" id="KW-1003">Cell membrane</keyword>
<accession>A0ABQ9EZF2</accession>
<evidence type="ECO:0000256" key="3">
    <source>
        <dbReference type="ARBA" id="ARBA00006059"/>
    </source>
</evidence>
<dbReference type="InterPro" id="IPR036322">
    <property type="entry name" value="WD40_repeat_dom_sf"/>
</dbReference>
<dbReference type="Pfam" id="PF11768">
    <property type="entry name" value="Frtz"/>
    <property type="match status" value="2"/>
</dbReference>
<keyword evidence="11" id="KW-0206">Cytoskeleton</keyword>
<keyword evidence="6" id="KW-0853">WD repeat</keyword>
<feature type="region of interest" description="Disordered" evidence="13">
    <location>
        <begin position="516"/>
        <end position="570"/>
    </location>
</feature>
<keyword evidence="9" id="KW-0969">Cilium</keyword>
<dbReference type="PANTHER" id="PTHR13667">
    <property type="entry name" value="HOMOLOC-13"/>
    <property type="match status" value="1"/>
</dbReference>
<keyword evidence="7" id="KW-0677">Repeat</keyword>
<evidence type="ECO:0000256" key="11">
    <source>
        <dbReference type="ARBA" id="ARBA00023212"/>
    </source>
</evidence>
<gene>
    <name evidence="14" type="ORF">KUTeg_013871</name>
</gene>
<sequence>MYVLFMVKYSMSLMKVLCHASTDQPYHEERQELTEAQNMLWMPRNKRPERLRDSLKEVEELMIQFKVVQIKWRTRRLLQIVLNNLMVISFVICGHSGDLEKILIDKSLIGKLSSDNVSDAYLCDQFLITSFPDRPRLDYTYFTKRPPLGEAVKKLEKLSTWEPKVTQVDIPGPVGRRLERKVCVNSHRDRILVWWPTSSEEAWPWSPMATDRDRANIIILSVHGCLQPHRLFTMEQAMSTGSETTAQTCTYEIIQGKIQRISVTSIPLKSPVNCQCRNPKEDKLVLGCADGSVIPISIAWHPTGTVFFVAGARGDIQVYDMALSPVRIQLVSEDPSPHRVLQLGKFFKGPPTVLLLHLGVFSKERFSGLELIKEYIKHKQLDEAITLLGCMNWDLDGANCYAGLSSIVNHLLRMPLNATREGQLESALGTFYMPKHPLSEPIIMDYRDPISRLARRFFHHLLRYSRFDKAFLLAVDIGARDLFMDIHYMAMDKGETTLAEVAKRKAEQLDTESLDSFDGLEDDLLENGYNPHYPTPDHLPDFNEDELPPSRQHPWQHDHHSNHNDVSVQNGISGRRNQVHSYIELEADLIHDYTAALQIDDPPWTQRNEQRDEENEESDKPSSVKVIHFGIV</sequence>
<evidence type="ECO:0000256" key="9">
    <source>
        <dbReference type="ARBA" id="ARBA00023069"/>
    </source>
</evidence>
<feature type="region of interest" description="Disordered" evidence="13">
    <location>
        <begin position="600"/>
        <end position="623"/>
    </location>
</feature>
<protein>
    <submittedName>
        <fullName evidence="14">Uncharacterized protein</fullName>
    </submittedName>
</protein>
<name>A0ABQ9EZF2_TEGGR</name>
<dbReference type="Proteomes" id="UP001217089">
    <property type="component" value="Unassembled WGS sequence"/>
</dbReference>
<evidence type="ECO:0000256" key="7">
    <source>
        <dbReference type="ARBA" id="ARBA00022737"/>
    </source>
</evidence>
<evidence type="ECO:0000313" key="14">
    <source>
        <dbReference type="EMBL" id="KAJ8308997.1"/>
    </source>
</evidence>
<comment type="subcellular location">
    <subcellularLocation>
        <location evidence="1">Cell membrane</location>
    </subcellularLocation>
    <subcellularLocation>
        <location evidence="2">Cytoplasm</location>
        <location evidence="2">Cytoskeleton</location>
        <location evidence="2">Cilium axoneme</location>
    </subcellularLocation>
</comment>
<evidence type="ECO:0000256" key="5">
    <source>
        <dbReference type="ARBA" id="ARBA00022490"/>
    </source>
</evidence>
<keyword evidence="5" id="KW-0963">Cytoplasm</keyword>
<dbReference type="InterPro" id="IPR024511">
    <property type="entry name" value="Frtz"/>
</dbReference>
<dbReference type="PANTHER" id="PTHR13667:SF5">
    <property type="entry name" value="WD REPEAT-CONTAINING AND PLANAR CELL POLARITY EFFECTOR PROTEIN FRITZ HOMOLOG"/>
    <property type="match status" value="1"/>
</dbReference>
<keyword evidence="10" id="KW-0472">Membrane</keyword>
<comment type="caution">
    <text evidence="14">The sequence shown here is derived from an EMBL/GenBank/DDBJ whole genome shotgun (WGS) entry which is preliminary data.</text>
</comment>
<evidence type="ECO:0000256" key="10">
    <source>
        <dbReference type="ARBA" id="ARBA00023136"/>
    </source>
</evidence>
<evidence type="ECO:0000256" key="13">
    <source>
        <dbReference type="SAM" id="MobiDB-lite"/>
    </source>
</evidence>
<evidence type="ECO:0000256" key="6">
    <source>
        <dbReference type="ARBA" id="ARBA00022574"/>
    </source>
</evidence>
<evidence type="ECO:0000256" key="4">
    <source>
        <dbReference type="ARBA" id="ARBA00022475"/>
    </source>
</evidence>
<evidence type="ECO:0000256" key="1">
    <source>
        <dbReference type="ARBA" id="ARBA00004236"/>
    </source>
</evidence>
<reference evidence="14 15" key="1">
    <citation type="submission" date="2022-12" db="EMBL/GenBank/DDBJ databases">
        <title>Chromosome-level genome of Tegillarca granosa.</title>
        <authorList>
            <person name="Kim J."/>
        </authorList>
    </citation>
    <scope>NUCLEOTIDE SEQUENCE [LARGE SCALE GENOMIC DNA]</scope>
    <source>
        <strain evidence="14">Teg-2019</strain>
        <tissue evidence="14">Adductor muscle</tissue>
    </source>
</reference>
<evidence type="ECO:0000313" key="15">
    <source>
        <dbReference type="Proteomes" id="UP001217089"/>
    </source>
</evidence>
<dbReference type="EMBL" id="JARBDR010000657">
    <property type="protein sequence ID" value="KAJ8308997.1"/>
    <property type="molecule type" value="Genomic_DNA"/>
</dbReference>
<organism evidence="14 15">
    <name type="scientific">Tegillarca granosa</name>
    <name type="common">Malaysian cockle</name>
    <name type="synonym">Anadara granosa</name>
    <dbReference type="NCBI Taxonomy" id="220873"/>
    <lineage>
        <taxon>Eukaryota</taxon>
        <taxon>Metazoa</taxon>
        <taxon>Spiralia</taxon>
        <taxon>Lophotrochozoa</taxon>
        <taxon>Mollusca</taxon>
        <taxon>Bivalvia</taxon>
        <taxon>Autobranchia</taxon>
        <taxon>Pteriomorphia</taxon>
        <taxon>Arcoida</taxon>
        <taxon>Arcoidea</taxon>
        <taxon>Arcidae</taxon>
        <taxon>Tegillarca</taxon>
    </lineage>
</organism>
<evidence type="ECO:0000256" key="8">
    <source>
        <dbReference type="ARBA" id="ARBA00022794"/>
    </source>
</evidence>
<keyword evidence="15" id="KW-1185">Reference proteome</keyword>